<proteinExistence type="predicted"/>
<keyword evidence="1" id="KW-1133">Transmembrane helix</keyword>
<evidence type="ECO:0000256" key="1">
    <source>
        <dbReference type="SAM" id="Phobius"/>
    </source>
</evidence>
<organism evidence="2 3">
    <name type="scientific">Streblomastix strix</name>
    <dbReference type="NCBI Taxonomy" id="222440"/>
    <lineage>
        <taxon>Eukaryota</taxon>
        <taxon>Metamonada</taxon>
        <taxon>Preaxostyla</taxon>
        <taxon>Oxymonadida</taxon>
        <taxon>Streblomastigidae</taxon>
        <taxon>Streblomastix</taxon>
    </lineage>
</organism>
<sequence length="110" mass="12775">MWACPIVPVRRHDFIGHPIEFVFYQFFTSLSILTLLRLILKGSSVQIVAIAVQPLHDVGRMMGHSSIRMRSSNFHVLKVALYLCVSDKHMDCLNCEMRIVELRKQRNVKH</sequence>
<feature type="transmembrane region" description="Helical" evidence="1">
    <location>
        <begin position="21"/>
        <end position="40"/>
    </location>
</feature>
<protein>
    <submittedName>
        <fullName evidence="2">Uncharacterized protein</fullName>
    </submittedName>
</protein>
<reference evidence="2 3" key="1">
    <citation type="submission" date="2019-03" db="EMBL/GenBank/DDBJ databases">
        <title>Single cell metagenomics reveals metabolic interactions within the superorganism composed of flagellate Streblomastix strix and complex community of Bacteroidetes bacteria on its surface.</title>
        <authorList>
            <person name="Treitli S.C."/>
            <person name="Kolisko M."/>
            <person name="Husnik F."/>
            <person name="Keeling P."/>
            <person name="Hampl V."/>
        </authorList>
    </citation>
    <scope>NUCLEOTIDE SEQUENCE [LARGE SCALE GENOMIC DNA]</scope>
    <source>
        <strain evidence="2">ST1C</strain>
    </source>
</reference>
<evidence type="ECO:0000313" key="3">
    <source>
        <dbReference type="Proteomes" id="UP000324800"/>
    </source>
</evidence>
<accession>A0A5J4WN42</accession>
<dbReference type="Proteomes" id="UP000324800">
    <property type="component" value="Unassembled WGS sequence"/>
</dbReference>
<dbReference type="AlphaFoldDB" id="A0A5J4WN42"/>
<keyword evidence="1" id="KW-0812">Transmembrane</keyword>
<gene>
    <name evidence="2" type="ORF">EZS28_008073</name>
</gene>
<name>A0A5J4WN42_9EUKA</name>
<evidence type="ECO:0000313" key="2">
    <source>
        <dbReference type="EMBL" id="KAA6396394.1"/>
    </source>
</evidence>
<comment type="caution">
    <text evidence="2">The sequence shown here is derived from an EMBL/GenBank/DDBJ whole genome shotgun (WGS) entry which is preliminary data.</text>
</comment>
<dbReference type="EMBL" id="SNRW01001436">
    <property type="protein sequence ID" value="KAA6396394.1"/>
    <property type="molecule type" value="Genomic_DNA"/>
</dbReference>
<keyword evidence="1" id="KW-0472">Membrane</keyword>